<evidence type="ECO:0000313" key="2">
    <source>
        <dbReference type="EMBL" id="POB04534.1"/>
    </source>
</evidence>
<organism evidence="2 3">
    <name type="scientific">Halopseudomonas oceani</name>
    <dbReference type="NCBI Taxonomy" id="1708783"/>
    <lineage>
        <taxon>Bacteria</taxon>
        <taxon>Pseudomonadati</taxon>
        <taxon>Pseudomonadota</taxon>
        <taxon>Gammaproteobacteria</taxon>
        <taxon>Pseudomonadales</taxon>
        <taxon>Pseudomonadaceae</taxon>
        <taxon>Halopseudomonas</taxon>
    </lineage>
</organism>
<reference evidence="2 3" key="1">
    <citation type="submission" date="2018-01" db="EMBL/GenBank/DDBJ databases">
        <title>Draft genome of the type strain Pseudomonas oceani DSM 100277 isolated from the deep water in Okinawa trough, northwestern Pacific Ocean.</title>
        <authorList>
            <person name="Gomila M."/>
            <person name="Mulet M."/>
            <person name="Garcia-Valdes E."/>
            <person name="Lalucat J."/>
        </authorList>
    </citation>
    <scope>NUCLEOTIDE SEQUENCE [LARGE SCALE GENOMIC DNA]</scope>
    <source>
        <strain evidence="2 3">DSM 100277</strain>
    </source>
</reference>
<evidence type="ECO:0000313" key="3">
    <source>
        <dbReference type="Proteomes" id="UP000243451"/>
    </source>
</evidence>
<accession>A0A2P4EX17</accession>
<comment type="caution">
    <text evidence="2">The sequence shown here is derived from an EMBL/GenBank/DDBJ whole genome shotgun (WGS) entry which is preliminary data.</text>
</comment>
<name>A0A2P4EX17_9GAMM</name>
<dbReference type="RefSeq" id="WP_104737581.1">
    <property type="nucleotide sequence ID" value="NZ_BMHR01000003.1"/>
</dbReference>
<sequence>MDYLIIAIATLSGLYFHWWLFVRIRRWTDRDLALSMAGDDPAWRDYMLASLAEAKRQKVRRKDLEAWLQAAADRYDPAPQQGT</sequence>
<keyword evidence="1" id="KW-0812">Transmembrane</keyword>
<dbReference type="AlphaFoldDB" id="A0A2P4EX17"/>
<evidence type="ECO:0008006" key="4">
    <source>
        <dbReference type="Google" id="ProtNLM"/>
    </source>
</evidence>
<dbReference type="OrthoDB" id="6089792at2"/>
<protein>
    <recommendedName>
        <fullName evidence="4">30S ribosomal protein S3</fullName>
    </recommendedName>
</protein>
<dbReference type="EMBL" id="PPSK01000004">
    <property type="protein sequence ID" value="POB04534.1"/>
    <property type="molecule type" value="Genomic_DNA"/>
</dbReference>
<evidence type="ECO:0000256" key="1">
    <source>
        <dbReference type="SAM" id="Phobius"/>
    </source>
</evidence>
<dbReference type="Proteomes" id="UP000243451">
    <property type="component" value="Unassembled WGS sequence"/>
</dbReference>
<keyword evidence="3" id="KW-1185">Reference proteome</keyword>
<gene>
    <name evidence="2" type="ORF">C1949_06050</name>
</gene>
<proteinExistence type="predicted"/>
<keyword evidence="1" id="KW-0472">Membrane</keyword>
<keyword evidence="1" id="KW-1133">Transmembrane helix</keyword>
<feature type="transmembrane region" description="Helical" evidence="1">
    <location>
        <begin position="6"/>
        <end position="22"/>
    </location>
</feature>